<accession>A0AAV5L9M1</accession>
<dbReference type="EMBL" id="BPVZ01000102">
    <property type="protein sequence ID" value="GKV33712.1"/>
    <property type="molecule type" value="Genomic_DNA"/>
</dbReference>
<evidence type="ECO:0000313" key="3">
    <source>
        <dbReference type="EMBL" id="GKV33712.1"/>
    </source>
</evidence>
<dbReference type="PANTHER" id="PTHR36595:SF1">
    <property type="entry name" value="TRANSMEMBRANE PROTEIN"/>
    <property type="match status" value="1"/>
</dbReference>
<comment type="caution">
    <text evidence="3">The sequence shown here is derived from an EMBL/GenBank/DDBJ whole genome shotgun (WGS) entry which is preliminary data.</text>
</comment>
<evidence type="ECO:0000313" key="4">
    <source>
        <dbReference type="Proteomes" id="UP001054252"/>
    </source>
</evidence>
<reference evidence="3 4" key="1">
    <citation type="journal article" date="2021" name="Commun. Biol.">
        <title>The genome of Shorea leprosula (Dipterocarpaceae) highlights the ecological relevance of drought in aseasonal tropical rainforests.</title>
        <authorList>
            <person name="Ng K.K.S."/>
            <person name="Kobayashi M.J."/>
            <person name="Fawcett J.A."/>
            <person name="Hatakeyama M."/>
            <person name="Paape T."/>
            <person name="Ng C.H."/>
            <person name="Ang C.C."/>
            <person name="Tnah L.H."/>
            <person name="Lee C.T."/>
            <person name="Nishiyama T."/>
            <person name="Sese J."/>
            <person name="O'Brien M.J."/>
            <person name="Copetti D."/>
            <person name="Mohd Noor M.I."/>
            <person name="Ong R.C."/>
            <person name="Putra M."/>
            <person name="Sireger I.Z."/>
            <person name="Indrioko S."/>
            <person name="Kosugi Y."/>
            <person name="Izuno A."/>
            <person name="Isagi Y."/>
            <person name="Lee S.L."/>
            <person name="Shimizu K.K."/>
        </authorList>
    </citation>
    <scope>NUCLEOTIDE SEQUENCE [LARGE SCALE GENOMIC DNA]</scope>
    <source>
        <strain evidence="3">214</strain>
    </source>
</reference>
<proteinExistence type="predicted"/>
<keyword evidence="2" id="KW-1133">Transmembrane helix</keyword>
<keyword evidence="2" id="KW-0812">Transmembrane</keyword>
<name>A0AAV5L9M1_9ROSI</name>
<feature type="transmembrane region" description="Helical" evidence="2">
    <location>
        <begin position="12"/>
        <end position="33"/>
    </location>
</feature>
<dbReference type="AlphaFoldDB" id="A0AAV5L9M1"/>
<gene>
    <name evidence="3" type="ORF">SLEP1_g42179</name>
</gene>
<sequence>MLDFAMELITQAASNSLFVFCFCNSIIVTILIASKPCSTFDQGTRIPLSVVSNLQAVKAQHLLKKRDNSTQDVFEVSNATNNPDREKEGTMEDHEKNNPGGRKEDDREDNDELRRRVEEFIAKVNRELRAEQFRIVS</sequence>
<feature type="region of interest" description="Disordered" evidence="1">
    <location>
        <begin position="67"/>
        <end position="111"/>
    </location>
</feature>
<protein>
    <submittedName>
        <fullName evidence="3">Uncharacterized protein</fullName>
    </submittedName>
</protein>
<evidence type="ECO:0000256" key="2">
    <source>
        <dbReference type="SAM" id="Phobius"/>
    </source>
</evidence>
<dbReference type="PANTHER" id="PTHR36595">
    <property type="entry name" value="TRANSMEMBRANE PROTEIN"/>
    <property type="match status" value="1"/>
</dbReference>
<evidence type="ECO:0000256" key="1">
    <source>
        <dbReference type="SAM" id="MobiDB-lite"/>
    </source>
</evidence>
<feature type="compositionally biased region" description="Basic and acidic residues" evidence="1">
    <location>
        <begin position="83"/>
        <end position="105"/>
    </location>
</feature>
<keyword evidence="4" id="KW-1185">Reference proteome</keyword>
<dbReference type="Proteomes" id="UP001054252">
    <property type="component" value="Unassembled WGS sequence"/>
</dbReference>
<organism evidence="3 4">
    <name type="scientific">Rubroshorea leprosula</name>
    <dbReference type="NCBI Taxonomy" id="152421"/>
    <lineage>
        <taxon>Eukaryota</taxon>
        <taxon>Viridiplantae</taxon>
        <taxon>Streptophyta</taxon>
        <taxon>Embryophyta</taxon>
        <taxon>Tracheophyta</taxon>
        <taxon>Spermatophyta</taxon>
        <taxon>Magnoliopsida</taxon>
        <taxon>eudicotyledons</taxon>
        <taxon>Gunneridae</taxon>
        <taxon>Pentapetalae</taxon>
        <taxon>rosids</taxon>
        <taxon>malvids</taxon>
        <taxon>Malvales</taxon>
        <taxon>Dipterocarpaceae</taxon>
        <taxon>Rubroshorea</taxon>
    </lineage>
</organism>
<keyword evidence="2" id="KW-0472">Membrane</keyword>